<sequence>MPASTEMIIEGLTVQVQRKPIKNLYIRVVPPDGQVRVSVPRRTSDARIRRFVAEKLDWVRYHQQQLRERPAVAPSANIYEDGAQVPLWGREVPLRVVDLPARARIRAGAAWLADEEVIELSVHEGAAPEVRTQVMNQFYQEEVRREGLPLLEKWAQVMGLSYNRVSVKTMKSRWGSCSTKRRNISLNSELAKKDPRALEMVVVHELVHLLEPSHNVRFKALMSQYLPDWQQVQRRLNGR</sequence>
<dbReference type="PANTHER" id="PTHR30399:SF1">
    <property type="entry name" value="UTP PYROPHOSPHATASE"/>
    <property type="match status" value="1"/>
</dbReference>
<dbReference type="PANTHER" id="PTHR30399">
    <property type="entry name" value="UNCHARACTERIZED PROTEIN YGJP"/>
    <property type="match status" value="1"/>
</dbReference>
<dbReference type="STRING" id="1921764.BSR28_01405"/>
<comment type="caution">
    <text evidence="2">The sequence shown here is derived from an EMBL/GenBank/DDBJ whole genome shotgun (WGS) entry which is preliminary data.</text>
</comment>
<protein>
    <recommendedName>
        <fullName evidence="1">YgjP-like metallopeptidase domain-containing protein</fullName>
    </recommendedName>
</protein>
<organism evidence="2 3">
    <name type="scientific">Boudabousia liubingyangii</name>
    <dbReference type="NCBI Taxonomy" id="1921764"/>
    <lineage>
        <taxon>Bacteria</taxon>
        <taxon>Bacillati</taxon>
        <taxon>Actinomycetota</taxon>
        <taxon>Actinomycetes</taxon>
        <taxon>Actinomycetales</taxon>
        <taxon>Actinomycetaceae</taxon>
        <taxon>Boudabousia</taxon>
    </lineage>
</organism>
<dbReference type="Gene3D" id="3.30.2010.10">
    <property type="entry name" value="Metalloproteases ('zincins'), catalytic domain"/>
    <property type="match status" value="1"/>
</dbReference>
<dbReference type="Pfam" id="PF01863">
    <property type="entry name" value="YgjP-like"/>
    <property type="match status" value="1"/>
</dbReference>
<feature type="domain" description="YgjP-like metallopeptidase" evidence="1">
    <location>
        <begin position="23"/>
        <end position="237"/>
    </location>
</feature>
<dbReference type="RefSeq" id="WP_073708478.1">
    <property type="nucleotide sequence ID" value="NZ_MQSV01000001.1"/>
</dbReference>
<accession>A0A1Q5PPY0</accession>
<dbReference type="EMBL" id="MQSV01000001">
    <property type="protein sequence ID" value="OKL49587.1"/>
    <property type="molecule type" value="Genomic_DNA"/>
</dbReference>
<dbReference type="Proteomes" id="UP000186785">
    <property type="component" value="Unassembled WGS sequence"/>
</dbReference>
<keyword evidence="3" id="KW-1185">Reference proteome</keyword>
<proteinExistence type="predicted"/>
<evidence type="ECO:0000259" key="1">
    <source>
        <dbReference type="Pfam" id="PF01863"/>
    </source>
</evidence>
<dbReference type="OrthoDB" id="9811177at2"/>
<dbReference type="InterPro" id="IPR053136">
    <property type="entry name" value="UTP_pyrophosphatase-like"/>
</dbReference>
<evidence type="ECO:0000313" key="3">
    <source>
        <dbReference type="Proteomes" id="UP000186785"/>
    </source>
</evidence>
<dbReference type="CDD" id="cd07344">
    <property type="entry name" value="M48_yhfN_like"/>
    <property type="match status" value="1"/>
</dbReference>
<gene>
    <name evidence="2" type="ORF">BSR29_01110</name>
</gene>
<dbReference type="InterPro" id="IPR002725">
    <property type="entry name" value="YgjP-like_metallopeptidase"/>
</dbReference>
<evidence type="ECO:0000313" key="2">
    <source>
        <dbReference type="EMBL" id="OKL49587.1"/>
    </source>
</evidence>
<name>A0A1Q5PPY0_9ACTO</name>
<dbReference type="AlphaFoldDB" id="A0A1Q5PPY0"/>
<reference evidence="2 3" key="1">
    <citation type="submission" date="2016-11" db="EMBL/GenBank/DDBJ databases">
        <title>Actinomyces gypaetusis sp. nov. isolated from the vulture Gypaetus barbatus in Qinghai Tibet Plateau China.</title>
        <authorList>
            <person name="Meng X."/>
        </authorList>
    </citation>
    <scope>NUCLEOTIDE SEQUENCE [LARGE SCALE GENOMIC DNA]</scope>
    <source>
        <strain evidence="2 3">VUL4_2</strain>
    </source>
</reference>